<gene>
    <name evidence="2" type="ORF">GCT13_42280</name>
</gene>
<dbReference type="AlphaFoldDB" id="A0A7X1TL39"/>
<dbReference type="Proteomes" id="UP000484381">
    <property type="component" value="Unassembled WGS sequence"/>
</dbReference>
<dbReference type="Pfam" id="PF07362">
    <property type="entry name" value="CcdA"/>
    <property type="match status" value="1"/>
</dbReference>
<evidence type="ECO:0000313" key="3">
    <source>
        <dbReference type="Proteomes" id="UP000484381"/>
    </source>
</evidence>
<reference evidence="2 3" key="1">
    <citation type="submission" date="2019-10" db="EMBL/GenBank/DDBJ databases">
        <title>Paraburkholderia sp. isolated from nodules of Mimosa pudica from Brazilian Atlantic Forest soils.</title>
        <authorList>
            <person name="Paulitsch F."/>
            <person name="Hungria M."/>
            <person name="Dall'Agnol R."/>
        </authorList>
    </citation>
    <scope>NUCLEOTIDE SEQUENCE [LARGE SCALE GENOMIC DNA]</scope>
    <source>
        <strain evidence="2 3">CNPSo 3157</strain>
    </source>
</reference>
<sequence length="98" mass="10998">MHMIDTPVVQPGAVKRAAKAHAPSKVTRKATNVSLPTDLLERARELNVNVSRASERGLREEVQAAEARAWAEKNANFIAEMNARIERDGLPLEEYRMF</sequence>
<organism evidence="2 3">
    <name type="scientific">Paraburkholderia franconis</name>
    <dbReference type="NCBI Taxonomy" id="2654983"/>
    <lineage>
        <taxon>Bacteria</taxon>
        <taxon>Pseudomonadati</taxon>
        <taxon>Pseudomonadota</taxon>
        <taxon>Betaproteobacteria</taxon>
        <taxon>Burkholderiales</taxon>
        <taxon>Burkholderiaceae</taxon>
        <taxon>Paraburkholderia</taxon>
    </lineage>
</organism>
<name>A0A7X1TL39_9BURK</name>
<evidence type="ECO:0000313" key="2">
    <source>
        <dbReference type="EMBL" id="MPW23220.1"/>
    </source>
</evidence>
<keyword evidence="1" id="KW-1277">Toxin-antitoxin system</keyword>
<dbReference type="EMBL" id="WHNP01000097">
    <property type="protein sequence ID" value="MPW23220.1"/>
    <property type="molecule type" value="Genomic_DNA"/>
</dbReference>
<protein>
    <submittedName>
        <fullName evidence="2">Post-segregation antitoxin CcdA</fullName>
    </submittedName>
</protein>
<comment type="caution">
    <text evidence="2">The sequence shown here is derived from an EMBL/GenBank/DDBJ whole genome shotgun (WGS) entry which is preliminary data.</text>
</comment>
<evidence type="ECO:0000256" key="1">
    <source>
        <dbReference type="ARBA" id="ARBA00022649"/>
    </source>
</evidence>
<accession>A0A7X1TL39</accession>
<proteinExistence type="predicted"/>
<dbReference type="InterPro" id="IPR009956">
    <property type="entry name" value="Post-segregation_anti-tox_CcdA"/>
</dbReference>
<keyword evidence="3" id="KW-1185">Reference proteome</keyword>